<dbReference type="PROSITE" id="PS00236">
    <property type="entry name" value="NEUROTR_ION_CHANNEL"/>
    <property type="match status" value="1"/>
</dbReference>
<dbReference type="Pfam" id="PF02931">
    <property type="entry name" value="Neur_chan_LBD"/>
    <property type="match status" value="1"/>
</dbReference>
<feature type="transmembrane region" description="Helical" evidence="20">
    <location>
        <begin position="270"/>
        <end position="287"/>
    </location>
</feature>
<dbReference type="EMBL" id="JAAVVJ010000016">
    <property type="protein sequence ID" value="KAF7204082.1"/>
    <property type="molecule type" value="Genomic_DNA"/>
</dbReference>
<comment type="caution">
    <text evidence="23">The sequence shown here is derived from an EMBL/GenBank/DDBJ whole genome shotgun (WGS) entry which is preliminary data.</text>
</comment>
<dbReference type="SUPFAM" id="SSF63712">
    <property type="entry name" value="Nicotinic receptor ligand binding domain-like"/>
    <property type="match status" value="1"/>
</dbReference>
<dbReference type="GO" id="GO:0005230">
    <property type="term" value="F:extracellular ligand-gated monoatomic ion channel activity"/>
    <property type="evidence" value="ECO:0007669"/>
    <property type="project" value="InterPro"/>
</dbReference>
<evidence type="ECO:0000256" key="17">
    <source>
        <dbReference type="ARBA" id="ARBA00036239"/>
    </source>
</evidence>
<dbReference type="FunFam" id="2.70.170.10:FF:000017">
    <property type="entry name" value="5-hydroxytryptamine receptor 3A"/>
    <property type="match status" value="1"/>
</dbReference>
<evidence type="ECO:0000259" key="22">
    <source>
        <dbReference type="Pfam" id="PF02932"/>
    </source>
</evidence>
<dbReference type="InterPro" id="IPR038050">
    <property type="entry name" value="Neuro_actylchol_rec"/>
</dbReference>
<keyword evidence="2" id="KW-1003">Cell membrane</keyword>
<evidence type="ECO:0000256" key="2">
    <source>
        <dbReference type="ARBA" id="ARBA00022475"/>
    </source>
</evidence>
<dbReference type="InterPro" id="IPR006029">
    <property type="entry name" value="Neurotrans-gated_channel_TM"/>
</dbReference>
<dbReference type="InterPro" id="IPR006202">
    <property type="entry name" value="Neur_chan_lig-bd"/>
</dbReference>
<evidence type="ECO:0000313" key="23">
    <source>
        <dbReference type="EMBL" id="KAF7204082.1"/>
    </source>
</evidence>
<comment type="function">
    <text evidence="19">Forms serotonin (5-hydroxytryptamine/5-HT3)-activated cation-selective channel complexes, which when activated cause fast, depolarizing responses in neurons.</text>
</comment>
<evidence type="ECO:0000256" key="8">
    <source>
        <dbReference type="ARBA" id="ARBA00023136"/>
    </source>
</evidence>
<keyword evidence="12" id="KW-0628">Postsynaptic cell membrane</keyword>
<gene>
    <name evidence="23" type="ORF">G4P62_011890</name>
</gene>
<comment type="similarity">
    <text evidence="20">Belongs to the ligand-gated ion channel (TC 1.A.9) family.</text>
</comment>
<keyword evidence="3 20" id="KW-0812">Transmembrane</keyword>
<dbReference type="Gene3D" id="1.20.58.390">
    <property type="entry name" value="Neurotransmitter-gated ion-channel transmembrane domain"/>
    <property type="match status" value="1"/>
</dbReference>
<dbReference type="InterPro" id="IPR036734">
    <property type="entry name" value="Neur_chan_lig-bd_sf"/>
</dbReference>
<dbReference type="Proteomes" id="UP000822369">
    <property type="component" value="Chromosome 16"/>
</dbReference>
<evidence type="ECO:0000256" key="9">
    <source>
        <dbReference type="ARBA" id="ARBA00023157"/>
    </source>
</evidence>
<evidence type="ECO:0000256" key="6">
    <source>
        <dbReference type="ARBA" id="ARBA00023018"/>
    </source>
</evidence>
<dbReference type="Gene3D" id="2.70.170.10">
    <property type="entry name" value="Neurotransmitter-gated ion-channel ligand-binding domain"/>
    <property type="match status" value="1"/>
</dbReference>
<evidence type="ECO:0000256" key="14">
    <source>
        <dbReference type="ARBA" id="ARBA00023303"/>
    </source>
</evidence>
<evidence type="ECO:0000256" key="11">
    <source>
        <dbReference type="ARBA" id="ARBA00023180"/>
    </source>
</evidence>
<evidence type="ECO:0000259" key="21">
    <source>
        <dbReference type="Pfam" id="PF02931"/>
    </source>
</evidence>
<dbReference type="Pfam" id="PF02932">
    <property type="entry name" value="Neur_chan_memb"/>
    <property type="match status" value="1"/>
</dbReference>
<keyword evidence="1 20" id="KW-0813">Transport</keyword>
<dbReference type="PRINTS" id="PR00252">
    <property type="entry name" value="NRIONCHANNEL"/>
</dbReference>
<keyword evidence="9" id="KW-1015">Disulfide bond</keyword>
<evidence type="ECO:0000256" key="13">
    <source>
        <dbReference type="ARBA" id="ARBA00023286"/>
    </source>
</evidence>
<comment type="caution">
    <text evidence="20">Lacks conserved residue(s) required for the propagation of feature annotation.</text>
</comment>
<keyword evidence="4 20" id="KW-0732">Signal</keyword>
<feature type="domain" description="Neurotransmitter-gated ion-channel ligand-binding" evidence="21">
    <location>
        <begin position="40"/>
        <end position="234"/>
    </location>
</feature>
<evidence type="ECO:0000256" key="4">
    <source>
        <dbReference type="ARBA" id="ARBA00022729"/>
    </source>
</evidence>
<feature type="transmembrane region" description="Helical" evidence="20">
    <location>
        <begin position="235"/>
        <end position="258"/>
    </location>
</feature>
<organism evidence="23 24">
    <name type="scientific">Nothobranchius furzeri</name>
    <name type="common">Turquoise killifish</name>
    <dbReference type="NCBI Taxonomy" id="105023"/>
    <lineage>
        <taxon>Eukaryota</taxon>
        <taxon>Metazoa</taxon>
        <taxon>Chordata</taxon>
        <taxon>Craniata</taxon>
        <taxon>Vertebrata</taxon>
        <taxon>Euteleostomi</taxon>
        <taxon>Actinopterygii</taxon>
        <taxon>Neopterygii</taxon>
        <taxon>Teleostei</taxon>
        <taxon>Neoteleostei</taxon>
        <taxon>Acanthomorphata</taxon>
        <taxon>Ovalentaria</taxon>
        <taxon>Atherinomorphae</taxon>
        <taxon>Cyprinodontiformes</taxon>
        <taxon>Nothobranchiidae</taxon>
        <taxon>Nothobranchius</taxon>
    </lineage>
</organism>
<keyword evidence="10" id="KW-0675">Receptor</keyword>
<dbReference type="InterPro" id="IPR036719">
    <property type="entry name" value="Neuro-gated_channel_TM_sf"/>
</dbReference>
<keyword evidence="6" id="KW-0770">Synapse</keyword>
<evidence type="ECO:0000256" key="18">
    <source>
        <dbReference type="ARBA" id="ARBA00036634"/>
    </source>
</evidence>
<evidence type="ECO:0000256" key="5">
    <source>
        <dbReference type="ARBA" id="ARBA00022989"/>
    </source>
</evidence>
<keyword evidence="14 20" id="KW-0407">Ion channel</keyword>
<keyword evidence="13" id="KW-1071">Ligand-gated ion channel</keyword>
<keyword evidence="7 20" id="KW-0406">Ion transport</keyword>
<dbReference type="InterPro" id="IPR006201">
    <property type="entry name" value="Neur_channel"/>
</dbReference>
<evidence type="ECO:0000256" key="1">
    <source>
        <dbReference type="ARBA" id="ARBA00022448"/>
    </source>
</evidence>
<evidence type="ECO:0000256" key="10">
    <source>
        <dbReference type="ARBA" id="ARBA00023170"/>
    </source>
</evidence>
<accession>A0A9D3BBV0</accession>
<comment type="catalytic activity">
    <reaction evidence="17">
        <text>Na(+)(in) = Na(+)(out)</text>
        <dbReference type="Rhea" id="RHEA:34963"/>
        <dbReference type="ChEBI" id="CHEBI:29101"/>
    </reaction>
</comment>
<reference evidence="23" key="1">
    <citation type="submission" date="2020-03" db="EMBL/GenBank/DDBJ databases">
        <title>Intra-Species Differences in Population Size shape Life History and Genome Evolution.</title>
        <authorList>
            <person name="Willemsen D."/>
            <person name="Cui R."/>
            <person name="Valenzano D.R."/>
        </authorList>
    </citation>
    <scope>NUCLEOTIDE SEQUENCE</scope>
    <source>
        <strain evidence="23">GRZ</strain>
        <tissue evidence="23">Whole</tissue>
    </source>
</reference>
<dbReference type="PANTHER" id="PTHR18945">
    <property type="entry name" value="NEUROTRANSMITTER GATED ION CHANNEL"/>
    <property type="match status" value="1"/>
</dbReference>
<evidence type="ECO:0000256" key="20">
    <source>
        <dbReference type="RuleBase" id="RU000687"/>
    </source>
</evidence>
<name>A0A9D3BBV0_NOTFU</name>
<dbReference type="GO" id="GO:0045211">
    <property type="term" value="C:postsynaptic membrane"/>
    <property type="evidence" value="ECO:0007669"/>
    <property type="project" value="UniProtKB-SubCell"/>
</dbReference>
<dbReference type="GO" id="GO:0004888">
    <property type="term" value="F:transmembrane signaling receptor activity"/>
    <property type="evidence" value="ECO:0007669"/>
    <property type="project" value="InterPro"/>
</dbReference>
<evidence type="ECO:0000256" key="19">
    <source>
        <dbReference type="ARBA" id="ARBA00037540"/>
    </source>
</evidence>
<feature type="domain" description="Neurotransmitter-gated ion-channel transmembrane" evidence="22">
    <location>
        <begin position="241"/>
        <end position="297"/>
    </location>
</feature>
<evidence type="ECO:0000256" key="3">
    <source>
        <dbReference type="ARBA" id="ARBA00022692"/>
    </source>
</evidence>
<dbReference type="SUPFAM" id="SSF90112">
    <property type="entry name" value="Neurotransmitter-gated ion-channel transmembrane pore"/>
    <property type="match status" value="1"/>
</dbReference>
<evidence type="ECO:0000256" key="7">
    <source>
        <dbReference type="ARBA" id="ARBA00023065"/>
    </source>
</evidence>
<feature type="signal peptide" evidence="20">
    <location>
        <begin position="1"/>
        <end position="17"/>
    </location>
</feature>
<dbReference type="AlphaFoldDB" id="A0A9D3BBV0"/>
<comment type="catalytic activity">
    <reaction evidence="18">
        <text>Ca(2+)(in) = Ca(2+)(out)</text>
        <dbReference type="Rhea" id="RHEA:29671"/>
        <dbReference type="ChEBI" id="CHEBI:29108"/>
    </reaction>
</comment>
<protein>
    <submittedName>
        <fullName evidence="23">Transcript variant X3</fullName>
    </submittedName>
</protein>
<keyword evidence="11" id="KW-0325">Glycoprotein</keyword>
<evidence type="ECO:0000256" key="15">
    <source>
        <dbReference type="ARBA" id="ARBA00034104"/>
    </source>
</evidence>
<feature type="transmembrane region" description="Helical" evidence="20">
    <location>
        <begin position="376"/>
        <end position="394"/>
    </location>
</feature>
<keyword evidence="5 20" id="KW-1133">Transmembrane helix</keyword>
<proteinExistence type="inferred from homology"/>
<evidence type="ECO:0000256" key="16">
    <source>
        <dbReference type="ARBA" id="ARBA00034430"/>
    </source>
</evidence>
<feature type="chain" id="PRO_5039741165" evidence="20">
    <location>
        <begin position="18"/>
        <end position="398"/>
    </location>
</feature>
<comment type="subcellular location">
    <subcellularLocation>
        <location evidence="15">Postsynaptic cell membrane</location>
        <topology evidence="15">Multi-pass membrane protein</topology>
    </subcellularLocation>
</comment>
<keyword evidence="8 20" id="KW-0472">Membrane</keyword>
<evidence type="ECO:0000313" key="24">
    <source>
        <dbReference type="Proteomes" id="UP000822369"/>
    </source>
</evidence>
<comment type="catalytic activity">
    <reaction evidence="16">
        <text>K(+)(in) = K(+)(out)</text>
        <dbReference type="Rhea" id="RHEA:29463"/>
        <dbReference type="ChEBI" id="CHEBI:29103"/>
    </reaction>
</comment>
<evidence type="ECO:0000256" key="12">
    <source>
        <dbReference type="ARBA" id="ARBA00023257"/>
    </source>
</evidence>
<dbReference type="InterPro" id="IPR018000">
    <property type="entry name" value="Neurotransmitter_ion_chnl_CS"/>
</dbReference>
<sequence>MNVIFPLLLILADGVSCEVCRYQDVLDHLDLTPHNGVYVMTRPVLDYTHKTVVKLDILLYAILGVVEKTQTFTPFIWASMQWNNELISWDPAQFCGITEMSVPKDALWKPDLFIYEMIEKDDSPQNPYVVMSYDGTVSTEEEMRVVSTCKMDVYKFPFDTQECTLSIGSAIHCLNEMRILPFSNSSRATQFSREVIKSQGEWEFQQLSVSSSNLSYNDKNWELLKYTITIKRRPLLYVINLLMPVLFFLTLDIASFFISDNRGEKLSFKVTVMLAISVLLLILNEILPSTSNKTPLIDAEKQTCCSCLCRVSESEKQQELLPVAEEVISSIQSGEAHVLLSILDELKKLQETVYLHLGCREENMKFVHWAKRINRVFFFFYIITVFLFLSFIFMEWNA</sequence>
<dbReference type="CDD" id="cd18996">
    <property type="entry name" value="LGIC_ECD_5-HT3"/>
    <property type="match status" value="1"/>
</dbReference>